<sequence length="95" mass="10987">MKELRSQMDDHILRTQEVIIGIAQALLEQGNHDFNDSLVLKAIRRCQVKLQHLARVFLLIKEKWSSDVKCIDILRINLCDHHNLVCNNGGMGPQW</sequence>
<organism evidence="1 2">
    <name type="scientific">Thalictrum thalictroides</name>
    <name type="common">Rue-anemone</name>
    <name type="synonym">Anemone thalictroides</name>
    <dbReference type="NCBI Taxonomy" id="46969"/>
    <lineage>
        <taxon>Eukaryota</taxon>
        <taxon>Viridiplantae</taxon>
        <taxon>Streptophyta</taxon>
        <taxon>Embryophyta</taxon>
        <taxon>Tracheophyta</taxon>
        <taxon>Spermatophyta</taxon>
        <taxon>Magnoliopsida</taxon>
        <taxon>Ranunculales</taxon>
        <taxon>Ranunculaceae</taxon>
        <taxon>Thalictroideae</taxon>
        <taxon>Thalictrum</taxon>
    </lineage>
</organism>
<protein>
    <submittedName>
        <fullName evidence="1">Uncharacterized protein</fullName>
    </submittedName>
</protein>
<keyword evidence="2" id="KW-1185">Reference proteome</keyword>
<name>A0A7J6UZX8_THATH</name>
<dbReference type="AlphaFoldDB" id="A0A7J6UZX8"/>
<reference evidence="1 2" key="1">
    <citation type="submission" date="2020-06" db="EMBL/GenBank/DDBJ databases">
        <title>Transcriptomic and genomic resources for Thalictrum thalictroides and T. hernandezii: Facilitating candidate gene discovery in an emerging model plant lineage.</title>
        <authorList>
            <person name="Arias T."/>
            <person name="Riano-Pachon D.M."/>
            <person name="Di Stilio V.S."/>
        </authorList>
    </citation>
    <scope>NUCLEOTIDE SEQUENCE [LARGE SCALE GENOMIC DNA]</scope>
    <source>
        <strain evidence="2">cv. WT478/WT964</strain>
        <tissue evidence="1">Leaves</tissue>
    </source>
</reference>
<accession>A0A7J6UZX8</accession>
<dbReference type="Proteomes" id="UP000554482">
    <property type="component" value="Unassembled WGS sequence"/>
</dbReference>
<evidence type="ECO:0000313" key="1">
    <source>
        <dbReference type="EMBL" id="KAF5178008.1"/>
    </source>
</evidence>
<evidence type="ECO:0000313" key="2">
    <source>
        <dbReference type="Proteomes" id="UP000554482"/>
    </source>
</evidence>
<proteinExistence type="predicted"/>
<gene>
    <name evidence="1" type="ORF">FRX31_032403</name>
</gene>
<dbReference type="EMBL" id="JABWDY010040598">
    <property type="protein sequence ID" value="KAF5178008.1"/>
    <property type="molecule type" value="Genomic_DNA"/>
</dbReference>
<comment type="caution">
    <text evidence="1">The sequence shown here is derived from an EMBL/GenBank/DDBJ whole genome shotgun (WGS) entry which is preliminary data.</text>
</comment>